<feature type="domain" description="CCHC-type" evidence="2">
    <location>
        <begin position="239"/>
        <end position="254"/>
    </location>
</feature>
<evidence type="ECO:0000313" key="3">
    <source>
        <dbReference type="EMBL" id="CAA7013193.1"/>
    </source>
</evidence>
<evidence type="ECO:0000313" key="4">
    <source>
        <dbReference type="Proteomes" id="UP000467841"/>
    </source>
</evidence>
<name>A0A6D2HE96_9BRAS</name>
<keyword evidence="4" id="KW-1185">Reference proteome</keyword>
<dbReference type="SUPFAM" id="SSF57756">
    <property type="entry name" value="Retrovirus zinc finger-like domains"/>
    <property type="match status" value="1"/>
</dbReference>
<dbReference type="AlphaFoldDB" id="A0A6D2HE96"/>
<dbReference type="SMART" id="SM00343">
    <property type="entry name" value="ZnF_C2HC"/>
    <property type="match status" value="2"/>
</dbReference>
<dbReference type="OrthoDB" id="1051559at2759"/>
<proteinExistence type="predicted"/>
<dbReference type="InterPro" id="IPR054722">
    <property type="entry name" value="PolX-like_BBD"/>
</dbReference>
<dbReference type="PANTHER" id="PTHR35317">
    <property type="entry name" value="OS04G0629600 PROTEIN"/>
    <property type="match status" value="1"/>
</dbReference>
<dbReference type="Pfam" id="PF22936">
    <property type="entry name" value="Pol_BBD"/>
    <property type="match status" value="2"/>
</dbReference>
<dbReference type="InterPro" id="IPR036875">
    <property type="entry name" value="Znf_CCHC_sf"/>
</dbReference>
<evidence type="ECO:0000259" key="2">
    <source>
        <dbReference type="PROSITE" id="PS50158"/>
    </source>
</evidence>
<protein>
    <recommendedName>
        <fullName evidence="2">CCHC-type domain-containing protein</fullName>
    </recommendedName>
</protein>
<dbReference type="PANTHER" id="PTHR35317:SF23">
    <property type="entry name" value="OS04G0629600 PROTEIN"/>
    <property type="match status" value="1"/>
</dbReference>
<dbReference type="EMBL" id="CACVBM020000033">
    <property type="protein sequence ID" value="CAA7013193.1"/>
    <property type="molecule type" value="Genomic_DNA"/>
</dbReference>
<keyword evidence="1" id="KW-0479">Metal-binding</keyword>
<organism evidence="3 4">
    <name type="scientific">Microthlaspi erraticum</name>
    <dbReference type="NCBI Taxonomy" id="1685480"/>
    <lineage>
        <taxon>Eukaryota</taxon>
        <taxon>Viridiplantae</taxon>
        <taxon>Streptophyta</taxon>
        <taxon>Embryophyta</taxon>
        <taxon>Tracheophyta</taxon>
        <taxon>Spermatophyta</taxon>
        <taxon>Magnoliopsida</taxon>
        <taxon>eudicotyledons</taxon>
        <taxon>Gunneridae</taxon>
        <taxon>Pentapetalae</taxon>
        <taxon>rosids</taxon>
        <taxon>malvids</taxon>
        <taxon>Brassicales</taxon>
        <taxon>Brassicaceae</taxon>
        <taxon>Coluteocarpeae</taxon>
        <taxon>Microthlaspi</taxon>
    </lineage>
</organism>
<dbReference type="GO" id="GO:0003676">
    <property type="term" value="F:nucleic acid binding"/>
    <property type="evidence" value="ECO:0007669"/>
    <property type="project" value="InterPro"/>
</dbReference>
<evidence type="ECO:0000256" key="1">
    <source>
        <dbReference type="PROSITE-ProRule" id="PRU00047"/>
    </source>
</evidence>
<sequence>MAAANLSDDVYEIWATIAKTTLIEKGLWDVVENGVPPDPELSATIQPGEVSKRRDLVRRDTEALQVLQSSLPDSVFTKIILSADSAKDVWDLLRKANEQAKLEKRFEELSMDEGETLDFYLDRVLETAAQFRRMKLAKSDHDLITKVLSSLSKRYENLAPLLEKVRSTDLKNMPLGVLVEFSYMYESITREATSLRLKNLRLESSSDKWCSVCSKSNHNKEDCKSVSKARQVRPRKNECFLCEERGHYARDCKRKHEYPKGTNEEEEEDEIVFDYVMAAPLSESDLIYDEDLWMVSGFATIHMTPYENVFTTLARTHKGKVGLVDGKLIMAEGKGDVKIVMKDGKKKKKTIENVLFVPEISRNVLSLSQLEFQGCSFREGGRGECIISDQVGAVFGDTVWDKKDMALRLQFVGLIHIQNLWDEFGEGNSLIAFIAPREYPERDLTFMAMAAAKTHDAVSDELNYEIWASIAKTTLVEKELWHVVENGVPPDPSKIPELASTIQAEEVSKWRGLAVKDMKALQILQSSLPDSAFRKTLSASSAKHVWDLLKEGNEEEAKLVELEKRFEELSMNKREPMDSYLDRVMEIVEQLRDSKIAKPDYEVITKVLGSLPMSYDCVPPLLDEYMDLKNTSLDEFVAFAQTFGSLPGYAIASMLKNMFDSPEREQKPAEVEEEYEMFALTVGDFKYDEDMWMIYTTTSNHMTPYVKFFTTLDRTHRRRIKLATGAIIMSEGRGDVQIMTKEGKRTIKNVLYVPAVNRNVLSVYQLTSLGYSAIMAGNRVFKFTIRYPNGKLLGEAMSEERGFFLRFQVIEGNLRA</sequence>
<dbReference type="PROSITE" id="PS50158">
    <property type="entry name" value="ZF_CCHC"/>
    <property type="match status" value="1"/>
</dbReference>
<dbReference type="Proteomes" id="UP000467841">
    <property type="component" value="Unassembled WGS sequence"/>
</dbReference>
<dbReference type="InterPro" id="IPR001878">
    <property type="entry name" value="Znf_CCHC"/>
</dbReference>
<comment type="caution">
    <text evidence="3">The sequence shown here is derived from an EMBL/GenBank/DDBJ whole genome shotgun (WGS) entry which is preliminary data.</text>
</comment>
<keyword evidence="1" id="KW-0863">Zinc-finger</keyword>
<keyword evidence="1" id="KW-0862">Zinc</keyword>
<dbReference type="Pfam" id="PF14223">
    <property type="entry name" value="Retrotran_gag_2"/>
    <property type="match status" value="2"/>
</dbReference>
<gene>
    <name evidence="3" type="ORF">MERR_LOCUS427</name>
</gene>
<dbReference type="GO" id="GO:0008270">
    <property type="term" value="F:zinc ion binding"/>
    <property type="evidence" value="ECO:0007669"/>
    <property type="project" value="UniProtKB-KW"/>
</dbReference>
<reference evidence="3" key="1">
    <citation type="submission" date="2020-01" db="EMBL/GenBank/DDBJ databases">
        <authorList>
            <person name="Mishra B."/>
        </authorList>
    </citation>
    <scope>NUCLEOTIDE SEQUENCE [LARGE SCALE GENOMIC DNA]</scope>
</reference>
<dbReference type="Gene3D" id="4.10.60.10">
    <property type="entry name" value="Zinc finger, CCHC-type"/>
    <property type="match status" value="1"/>
</dbReference>
<accession>A0A6D2HE96</accession>